<evidence type="ECO:0000256" key="4">
    <source>
        <dbReference type="SAM" id="SignalP"/>
    </source>
</evidence>
<organism evidence="5 6">
    <name type="scientific">Clavelina lepadiformis</name>
    <name type="common">Light-bulb sea squirt</name>
    <name type="synonym">Ascidia lepadiformis</name>
    <dbReference type="NCBI Taxonomy" id="159417"/>
    <lineage>
        <taxon>Eukaryota</taxon>
        <taxon>Metazoa</taxon>
        <taxon>Chordata</taxon>
        <taxon>Tunicata</taxon>
        <taxon>Ascidiacea</taxon>
        <taxon>Aplousobranchia</taxon>
        <taxon>Clavelinidae</taxon>
        <taxon>Clavelina</taxon>
    </lineage>
</organism>
<accession>A0ABP0GP15</accession>
<dbReference type="PANTHER" id="PTHR10697:SF1">
    <property type="entry name" value="MAMMALIAN EPENDYMIN-RELATED PROTEIN 1"/>
    <property type="match status" value="1"/>
</dbReference>
<dbReference type="SMART" id="SM00026">
    <property type="entry name" value="EPEND"/>
    <property type="match status" value="1"/>
</dbReference>
<dbReference type="Pfam" id="PF00811">
    <property type="entry name" value="Ependymin"/>
    <property type="match status" value="1"/>
</dbReference>
<evidence type="ECO:0000256" key="1">
    <source>
        <dbReference type="ARBA" id="ARBA00002024"/>
    </source>
</evidence>
<feature type="chain" id="PRO_5045863359" description="Mammalian ependymin-related protein 1" evidence="4">
    <location>
        <begin position="19"/>
        <end position="193"/>
    </location>
</feature>
<keyword evidence="6" id="KW-1185">Reference proteome</keyword>
<protein>
    <recommendedName>
        <fullName evidence="3">Mammalian ependymin-related protein 1</fullName>
    </recommendedName>
</protein>
<sequence length="193" mass="21602">MRAIVIFLVFVTANYVSSVPCVALSTWEATFEAHDHYTGYYARGRMAYDKTGEKVRTVEAIKGNATVAYDSLYLFNKHAHYRVDLKTKKCSKEALNFKFEPIEIHANSTYLGEVIIGSLNGIGTGVIVQSWAHKSSSGGQVFQTFTSHDCIPVSHSYYGKNSAGKDMHYHFDYYDVRPGVSSPEIFDVPKSCM</sequence>
<comment type="caution">
    <text evidence="5">The sequence shown here is derived from an EMBL/GenBank/DDBJ whole genome shotgun (WGS) entry which is preliminary data.</text>
</comment>
<evidence type="ECO:0000256" key="3">
    <source>
        <dbReference type="ARBA" id="ARBA00020678"/>
    </source>
</evidence>
<dbReference type="Proteomes" id="UP001642483">
    <property type="component" value="Unassembled WGS sequence"/>
</dbReference>
<proteinExistence type="inferred from homology"/>
<dbReference type="InterPro" id="IPR001299">
    <property type="entry name" value="Ependymin"/>
</dbReference>
<dbReference type="EMBL" id="CAWYQH010000130">
    <property type="protein sequence ID" value="CAK8692554.1"/>
    <property type="molecule type" value="Genomic_DNA"/>
</dbReference>
<reference evidence="5 6" key="1">
    <citation type="submission" date="2024-02" db="EMBL/GenBank/DDBJ databases">
        <authorList>
            <person name="Daric V."/>
            <person name="Darras S."/>
        </authorList>
    </citation>
    <scope>NUCLEOTIDE SEQUENCE [LARGE SCALE GENOMIC DNA]</scope>
</reference>
<comment type="similarity">
    <text evidence="2">Belongs to the ependymin family.</text>
</comment>
<dbReference type="PRINTS" id="PR00317">
    <property type="entry name" value="EPENDYMIN"/>
</dbReference>
<evidence type="ECO:0000313" key="6">
    <source>
        <dbReference type="Proteomes" id="UP001642483"/>
    </source>
</evidence>
<evidence type="ECO:0000256" key="2">
    <source>
        <dbReference type="ARBA" id="ARBA00010771"/>
    </source>
</evidence>
<keyword evidence="4" id="KW-0732">Signal</keyword>
<name>A0ABP0GP15_CLALP</name>
<gene>
    <name evidence="5" type="ORF">CVLEPA_LOCUS25812</name>
</gene>
<feature type="signal peptide" evidence="4">
    <location>
        <begin position="1"/>
        <end position="18"/>
    </location>
</feature>
<comment type="function">
    <text evidence="1">Binds anionic lipids and gangliosides at acidic pH.</text>
</comment>
<dbReference type="PANTHER" id="PTHR10697">
    <property type="entry name" value="MAMMALIAN EPENDYMIN-RELATED PROTEIN 1"/>
    <property type="match status" value="1"/>
</dbReference>
<evidence type="ECO:0000313" key="5">
    <source>
        <dbReference type="EMBL" id="CAK8692554.1"/>
    </source>
</evidence>